<reference evidence="2" key="1">
    <citation type="journal article" date="2013" name="PLoS ONE">
        <title>Metagenomic insights into the carbohydrate-active enzymes carried by the microorganisms adhering to solid digesta in the rumen of cows.</title>
        <authorList>
            <person name="Wang L."/>
            <person name="Hatem A."/>
            <person name="Catalyurek U.V."/>
            <person name="Morrison M."/>
            <person name="Yu Z."/>
        </authorList>
    </citation>
    <scope>NUCLEOTIDE SEQUENCE</scope>
</reference>
<dbReference type="SUPFAM" id="SSF51658">
    <property type="entry name" value="Xylose isomerase-like"/>
    <property type="match status" value="1"/>
</dbReference>
<dbReference type="PANTHER" id="PTHR12110">
    <property type="entry name" value="HYDROXYPYRUVATE ISOMERASE"/>
    <property type="match status" value="1"/>
</dbReference>
<sequence length="280" mass="31582">MICGIPTLMEYSDPDVLAAFCAEQGFGFVEMNMTFPWFQPGCLAADTVRTLSRKYGIGFTLHLHDQVNPFEFSPDIRQGFLENVRWAMRFARELNLPRITMHLLPGTYSSINGVKTYLCAHCQDTYLGCVRAFRDLVGKELSGCSTVFCIENTSGFLPFHRQAVRMLLESERFGLTFDIGHSFRSGGADERFILEHKNRICHFHIHDCDVKANHLGFGEGQLDVARYLKLAEGLGATVVAEVKESGALIRSRQYMIRNQLWKTPDGSIPVRHHSGGEAEK</sequence>
<evidence type="ECO:0000313" key="2">
    <source>
        <dbReference type="EMBL" id="AHF25623.1"/>
    </source>
</evidence>
<dbReference type="Gene3D" id="3.20.20.150">
    <property type="entry name" value="Divalent-metal-dependent TIM barrel enzymes"/>
    <property type="match status" value="1"/>
</dbReference>
<dbReference type="InterPro" id="IPR013022">
    <property type="entry name" value="Xyl_isomerase-like_TIM-brl"/>
</dbReference>
<keyword evidence="2" id="KW-0413">Isomerase</keyword>
<dbReference type="Pfam" id="PF01261">
    <property type="entry name" value="AP_endonuc_2"/>
    <property type="match status" value="1"/>
</dbReference>
<proteinExistence type="predicted"/>
<dbReference type="GO" id="GO:0016853">
    <property type="term" value="F:isomerase activity"/>
    <property type="evidence" value="ECO:0007669"/>
    <property type="project" value="UniProtKB-KW"/>
</dbReference>
<dbReference type="InterPro" id="IPR050312">
    <property type="entry name" value="IolE/XylAMocC-like"/>
</dbReference>
<evidence type="ECO:0000259" key="1">
    <source>
        <dbReference type="Pfam" id="PF01261"/>
    </source>
</evidence>
<protein>
    <submittedName>
        <fullName evidence="2">Xylose isomerase domain-containing protein</fullName>
    </submittedName>
</protein>
<accession>W0FL41</accession>
<feature type="domain" description="Xylose isomerase-like TIM barrel" evidence="1">
    <location>
        <begin position="19"/>
        <end position="243"/>
    </location>
</feature>
<dbReference type="EMBL" id="KC246843">
    <property type="protein sequence ID" value="AHF25623.1"/>
    <property type="molecule type" value="Genomic_DNA"/>
</dbReference>
<dbReference type="InterPro" id="IPR036237">
    <property type="entry name" value="Xyl_isomerase-like_sf"/>
</dbReference>
<name>W0FL41_9BACT</name>
<dbReference type="AlphaFoldDB" id="W0FL41"/>
<organism evidence="2">
    <name type="scientific">uncultured bacterium Contigcl_23</name>
    <dbReference type="NCBI Taxonomy" id="1393667"/>
    <lineage>
        <taxon>Bacteria</taxon>
        <taxon>environmental samples</taxon>
    </lineage>
</organism>